<dbReference type="OrthoDB" id="4733at2759"/>
<evidence type="ECO:0000313" key="2">
    <source>
        <dbReference type="EMBL" id="KAF6001209.1"/>
    </source>
</evidence>
<evidence type="ECO:0000256" key="1">
    <source>
        <dbReference type="SAM" id="Phobius"/>
    </source>
</evidence>
<organism evidence="2 3">
    <name type="scientific">Cyanidiococcus yangmingshanensis</name>
    <dbReference type="NCBI Taxonomy" id="2690220"/>
    <lineage>
        <taxon>Eukaryota</taxon>
        <taxon>Rhodophyta</taxon>
        <taxon>Bangiophyceae</taxon>
        <taxon>Cyanidiales</taxon>
        <taxon>Cyanidiaceae</taxon>
        <taxon>Cyanidiococcus</taxon>
    </lineage>
</organism>
<reference evidence="2 3" key="1">
    <citation type="journal article" date="2020" name="J. Phycol.">
        <title>Comparative genome analysis reveals Cyanidiococcus gen. nov., a new extremophilic red algal genus sister to Cyanidioschyzon (Cyanidioschyzonaceae, Rhodophyta).</title>
        <authorList>
            <person name="Liu S.-L."/>
            <person name="Chiang Y.-R."/>
            <person name="Yoon H.S."/>
            <person name="Fu H.-Y."/>
        </authorList>
    </citation>
    <scope>NUCLEOTIDE SEQUENCE [LARGE SCALE GENOMIC DNA]</scope>
    <source>
        <strain evidence="2 3">THAL066</strain>
    </source>
</reference>
<protein>
    <submittedName>
        <fullName evidence="2">Uncharacterized protein</fullName>
    </submittedName>
</protein>
<dbReference type="PANTHER" id="PTHR15852">
    <property type="entry name" value="PLASTID TRANSCRIPTIONALLY ACTIVE PROTEIN"/>
    <property type="match status" value="1"/>
</dbReference>
<dbReference type="PANTHER" id="PTHR15852:SF54">
    <property type="entry name" value="PROTEIN SSUH2 HOMOLOG"/>
    <property type="match status" value="1"/>
</dbReference>
<sequence>MVTSFIVSTGWARWRLVDPGEHVACRRWSRPCRLPSVGSCTRRVPSRQLRPSMQMDNGTLAAIVVGAVGVFVGVGILAFTEAQGERGKARGRTEPCVDCLGNGQVACGYCQGRGKLGFGQYEQDCSYCKGRGMVACLNCGGTGLQPRYLDRIRPEDLMD</sequence>
<dbReference type="EMBL" id="VWRR01000015">
    <property type="protein sequence ID" value="KAF6001209.1"/>
    <property type="molecule type" value="Genomic_DNA"/>
</dbReference>
<dbReference type="SUPFAM" id="SSF57938">
    <property type="entry name" value="DnaJ/Hsp40 cysteine-rich domain"/>
    <property type="match status" value="1"/>
</dbReference>
<comment type="caution">
    <text evidence="2">The sequence shown here is derived from an EMBL/GenBank/DDBJ whole genome shotgun (WGS) entry which is preliminary data.</text>
</comment>
<keyword evidence="3" id="KW-1185">Reference proteome</keyword>
<keyword evidence="1" id="KW-1133">Transmembrane helix</keyword>
<gene>
    <name evidence="2" type="ORF">F1559_001044</name>
</gene>
<keyword evidence="1" id="KW-0812">Transmembrane</keyword>
<dbReference type="AlphaFoldDB" id="A0A7J7IEW1"/>
<dbReference type="Proteomes" id="UP000530660">
    <property type="component" value="Unassembled WGS sequence"/>
</dbReference>
<feature type="transmembrane region" description="Helical" evidence="1">
    <location>
        <begin position="59"/>
        <end position="80"/>
    </location>
</feature>
<keyword evidence="1" id="KW-0472">Membrane</keyword>
<name>A0A7J7IEW1_9RHOD</name>
<evidence type="ECO:0000313" key="3">
    <source>
        <dbReference type="Proteomes" id="UP000530660"/>
    </source>
</evidence>
<accession>A0A7J7IEW1</accession>
<dbReference type="InterPro" id="IPR036410">
    <property type="entry name" value="HSP_DnaJ_Cys-rich_dom_sf"/>
</dbReference>
<proteinExistence type="predicted"/>